<organism evidence="3 4">
    <name type="scientific">Luteimonas marina</name>
    <dbReference type="NCBI Taxonomy" id="488485"/>
    <lineage>
        <taxon>Bacteria</taxon>
        <taxon>Pseudomonadati</taxon>
        <taxon>Pseudomonadota</taxon>
        <taxon>Gammaproteobacteria</taxon>
        <taxon>Lysobacterales</taxon>
        <taxon>Lysobacteraceae</taxon>
        <taxon>Luteimonas</taxon>
    </lineage>
</organism>
<keyword evidence="4" id="KW-1185">Reference proteome</keyword>
<dbReference type="RefSeq" id="WP_146386482.1">
    <property type="nucleotide sequence ID" value="NZ_VOHK01000003.1"/>
</dbReference>
<dbReference type="Pfam" id="PF13439">
    <property type="entry name" value="Glyco_transf_4"/>
    <property type="match status" value="1"/>
</dbReference>
<dbReference type="GO" id="GO:1901135">
    <property type="term" value="P:carbohydrate derivative metabolic process"/>
    <property type="evidence" value="ECO:0007669"/>
    <property type="project" value="UniProtKB-ARBA"/>
</dbReference>
<protein>
    <submittedName>
        <fullName evidence="3">Glycosyltransferase family 4 protein</fullName>
    </submittedName>
</protein>
<evidence type="ECO:0000259" key="2">
    <source>
        <dbReference type="Pfam" id="PF13439"/>
    </source>
</evidence>
<dbReference type="AlphaFoldDB" id="A0A5C5U651"/>
<reference evidence="3 4" key="1">
    <citation type="journal article" date="2008" name="Int. J. Syst. Evol. Microbiol.">
        <title>Luteimonas marina sp. nov., isolated from seawater.</title>
        <authorList>
            <person name="Baik K.S."/>
            <person name="Park S.C."/>
            <person name="Kim M.S."/>
            <person name="Kim E.M."/>
            <person name="Park C."/>
            <person name="Chun J."/>
            <person name="Seong C.N."/>
        </authorList>
    </citation>
    <scope>NUCLEOTIDE SEQUENCE [LARGE SCALE GENOMIC DNA]</scope>
    <source>
        <strain evidence="3 4">FR1330</strain>
    </source>
</reference>
<name>A0A5C5U651_9GAMM</name>
<dbReference type="Gene3D" id="3.40.50.2000">
    <property type="entry name" value="Glycogen Phosphorylase B"/>
    <property type="match status" value="2"/>
</dbReference>
<evidence type="ECO:0000313" key="3">
    <source>
        <dbReference type="EMBL" id="TWT21092.1"/>
    </source>
</evidence>
<dbReference type="Proteomes" id="UP000319980">
    <property type="component" value="Unassembled WGS sequence"/>
</dbReference>
<dbReference type="Pfam" id="PF00534">
    <property type="entry name" value="Glycos_transf_1"/>
    <property type="match status" value="1"/>
</dbReference>
<proteinExistence type="predicted"/>
<dbReference type="GO" id="GO:0016757">
    <property type="term" value="F:glycosyltransferase activity"/>
    <property type="evidence" value="ECO:0007669"/>
    <property type="project" value="InterPro"/>
</dbReference>
<evidence type="ECO:0000259" key="1">
    <source>
        <dbReference type="Pfam" id="PF00534"/>
    </source>
</evidence>
<sequence length="358" mass="39426">MHILSSPTAGGAEVYVKDLALAMAAEGHFVAVAFLNHAHEVGRQQSYEQNFLEELAAGGVEVDFIGYKARRSPVFGWTRLRQMTGEWRPDVIHSHLSYGLLFAAFCPVPVVYTQHTIKLRVPAWLYRVFLDRVVSRYIGICAACVNVLNRASSRPVVRIDNAVSPERVWRRPQDSRRDGTVKLFSAGRLTEAKNYTLLLESVAELDDMDFTLEIAGEGPLRGVLEQQIEQHQLAHRVKLLGNVNDVSERLAGADIFVMSSSWEGLPIALLEATLTGLPVVVTNVGGCAEVVHRVGNGLVVDTSIAKDLAAAMRRLIASESQRSFFSHNALNYSASYELGTAVALHMSLYRDVVDAKSP</sequence>
<dbReference type="InterPro" id="IPR028098">
    <property type="entry name" value="Glyco_trans_4-like_N"/>
</dbReference>
<evidence type="ECO:0000313" key="4">
    <source>
        <dbReference type="Proteomes" id="UP000319980"/>
    </source>
</evidence>
<dbReference type="SUPFAM" id="SSF53756">
    <property type="entry name" value="UDP-Glycosyltransferase/glycogen phosphorylase"/>
    <property type="match status" value="1"/>
</dbReference>
<accession>A0A5C5U651</accession>
<comment type="caution">
    <text evidence="3">The sequence shown here is derived from an EMBL/GenBank/DDBJ whole genome shotgun (WGS) entry which is preliminary data.</text>
</comment>
<feature type="domain" description="Glycosyltransferase subfamily 4-like N-terminal" evidence="2">
    <location>
        <begin position="10"/>
        <end position="167"/>
    </location>
</feature>
<dbReference type="EMBL" id="VOHK01000003">
    <property type="protein sequence ID" value="TWT21092.1"/>
    <property type="molecule type" value="Genomic_DNA"/>
</dbReference>
<dbReference type="CDD" id="cd03801">
    <property type="entry name" value="GT4_PimA-like"/>
    <property type="match status" value="1"/>
</dbReference>
<dbReference type="PANTHER" id="PTHR12526">
    <property type="entry name" value="GLYCOSYLTRANSFERASE"/>
    <property type="match status" value="1"/>
</dbReference>
<feature type="domain" description="Glycosyl transferase family 1" evidence="1">
    <location>
        <begin position="176"/>
        <end position="329"/>
    </location>
</feature>
<gene>
    <name evidence="3" type="ORF">FQY83_06935</name>
</gene>
<keyword evidence="3" id="KW-0808">Transferase</keyword>
<dbReference type="InterPro" id="IPR001296">
    <property type="entry name" value="Glyco_trans_1"/>
</dbReference>
<dbReference type="OrthoDB" id="5290958at2"/>